<evidence type="ECO:0000313" key="2">
    <source>
        <dbReference type="Proteomes" id="UP000325289"/>
    </source>
</evidence>
<dbReference type="EMBL" id="FOMS01000008">
    <property type="protein sequence ID" value="SFE27554.1"/>
    <property type="molecule type" value="Genomic_DNA"/>
</dbReference>
<dbReference type="SUPFAM" id="SSF54637">
    <property type="entry name" value="Thioesterase/thiol ester dehydrase-isomerase"/>
    <property type="match status" value="1"/>
</dbReference>
<dbReference type="InterPro" id="IPR029069">
    <property type="entry name" value="HotDog_dom_sf"/>
</dbReference>
<evidence type="ECO:0000313" key="1">
    <source>
        <dbReference type="EMBL" id="SFE27554.1"/>
    </source>
</evidence>
<sequence>MAAFRHRTRVMFQHCDPAAIVFYPRYFEMINEVVETFFGDAVGWSFRQMHSVERVGVPMGRIETEFHASSRLGDALDWMLFVTRIGGASLDFTLRAASCDEARLTARGTLVLVDLDRMASIRWPDDKRATLTSYKEDEAP</sequence>
<organism evidence="1 2">
    <name type="scientific">Roseivivax sediminis</name>
    <dbReference type="NCBI Taxonomy" id="936889"/>
    <lineage>
        <taxon>Bacteria</taxon>
        <taxon>Pseudomonadati</taxon>
        <taxon>Pseudomonadota</taxon>
        <taxon>Alphaproteobacteria</taxon>
        <taxon>Rhodobacterales</taxon>
        <taxon>Roseobacteraceae</taxon>
        <taxon>Roseivivax</taxon>
    </lineage>
</organism>
<dbReference type="AlphaFoldDB" id="A0A1I1Z6S0"/>
<keyword evidence="2" id="KW-1185">Reference proteome</keyword>
<proteinExistence type="predicted"/>
<accession>A0A1I1Z6S0</accession>
<dbReference type="CDD" id="cd00586">
    <property type="entry name" value="4HBT"/>
    <property type="match status" value="1"/>
</dbReference>
<dbReference type="Proteomes" id="UP000325289">
    <property type="component" value="Unassembled WGS sequence"/>
</dbReference>
<dbReference type="Gene3D" id="3.10.129.10">
    <property type="entry name" value="Hotdog Thioesterase"/>
    <property type="match status" value="1"/>
</dbReference>
<reference evidence="1 2" key="1">
    <citation type="submission" date="2016-10" db="EMBL/GenBank/DDBJ databases">
        <authorList>
            <person name="Varghese N."/>
            <person name="Submissions S."/>
        </authorList>
    </citation>
    <scope>NUCLEOTIDE SEQUENCE [LARGE SCALE GENOMIC DNA]</scope>
    <source>
        <strain evidence="2">YIM D21,KCTC 23444,ACCC 10710</strain>
    </source>
</reference>
<dbReference type="Pfam" id="PF13279">
    <property type="entry name" value="4HBT_2"/>
    <property type="match status" value="1"/>
</dbReference>
<dbReference type="OrthoDB" id="7204167at2"/>
<protein>
    <submittedName>
        <fullName evidence="1">4-hydroxybenzoyl-CoA thioesterase</fullName>
    </submittedName>
</protein>
<gene>
    <name evidence="1" type="ORF">SAMN04515678_10832</name>
</gene>
<name>A0A1I1Z6S0_9RHOB</name>